<feature type="repeat" description="ANK" evidence="1">
    <location>
        <begin position="713"/>
        <end position="745"/>
    </location>
</feature>
<dbReference type="Proteomes" id="UP000645517">
    <property type="component" value="Unassembled WGS sequence"/>
</dbReference>
<dbReference type="InterPro" id="IPR000212">
    <property type="entry name" value="DNA_helicase_UvrD/REP"/>
</dbReference>
<reference evidence="4" key="1">
    <citation type="journal article" date="2019" name="Int. J. Syst. Evol. Microbiol.">
        <title>The Global Catalogue of Microorganisms (GCM) 10K type strain sequencing project: providing services to taxonomists for standard genome sequencing and annotation.</title>
        <authorList>
            <consortium name="The Broad Institute Genomics Platform"/>
            <consortium name="The Broad Institute Genome Sequencing Center for Infectious Disease"/>
            <person name="Wu L."/>
            <person name="Ma J."/>
        </authorList>
    </citation>
    <scope>NUCLEOTIDE SEQUENCE [LARGE SCALE GENOMIC DNA]</scope>
    <source>
        <strain evidence="4">JCM 16918</strain>
    </source>
</reference>
<accession>A0ABQ2JMM7</accession>
<evidence type="ECO:0000256" key="1">
    <source>
        <dbReference type="PROSITE-ProRule" id="PRU00023"/>
    </source>
</evidence>
<dbReference type="SUPFAM" id="SSF52540">
    <property type="entry name" value="P-loop containing nucleoside triphosphate hydrolases"/>
    <property type="match status" value="1"/>
</dbReference>
<dbReference type="Gene3D" id="1.25.40.20">
    <property type="entry name" value="Ankyrin repeat-containing domain"/>
    <property type="match status" value="1"/>
</dbReference>
<evidence type="ECO:0000313" key="3">
    <source>
        <dbReference type="EMBL" id="GGN48164.1"/>
    </source>
</evidence>
<evidence type="ECO:0000259" key="2">
    <source>
        <dbReference type="SMART" id="SM00382"/>
    </source>
</evidence>
<dbReference type="PROSITE" id="PS50297">
    <property type="entry name" value="ANK_REP_REGION"/>
    <property type="match status" value="1"/>
</dbReference>
<evidence type="ECO:0000313" key="4">
    <source>
        <dbReference type="Proteomes" id="UP000645517"/>
    </source>
</evidence>
<dbReference type="SMART" id="SM00382">
    <property type="entry name" value="AAA"/>
    <property type="match status" value="1"/>
</dbReference>
<dbReference type="Gene3D" id="3.40.50.300">
    <property type="entry name" value="P-loop containing nucleotide triphosphate hydrolases"/>
    <property type="match status" value="2"/>
</dbReference>
<organism evidence="3 4">
    <name type="scientific">Deinococcus daejeonensis</name>
    <dbReference type="NCBI Taxonomy" id="1007098"/>
    <lineage>
        <taxon>Bacteria</taxon>
        <taxon>Thermotogati</taxon>
        <taxon>Deinococcota</taxon>
        <taxon>Deinococci</taxon>
        <taxon>Deinococcales</taxon>
        <taxon>Deinococcaceae</taxon>
        <taxon>Deinococcus</taxon>
    </lineage>
</organism>
<dbReference type="PANTHER" id="PTHR11070:SF2">
    <property type="entry name" value="ATP-DEPENDENT DNA HELICASE SRS2"/>
    <property type="match status" value="1"/>
</dbReference>
<dbReference type="Pfam" id="PF00023">
    <property type="entry name" value="Ank"/>
    <property type="match status" value="1"/>
</dbReference>
<keyword evidence="4" id="KW-1185">Reference proteome</keyword>
<dbReference type="EMBL" id="BMOR01000053">
    <property type="protein sequence ID" value="GGN48164.1"/>
    <property type="molecule type" value="Genomic_DNA"/>
</dbReference>
<gene>
    <name evidence="3" type="ORF">GCM10010842_40320</name>
</gene>
<dbReference type="InterPro" id="IPR002110">
    <property type="entry name" value="Ankyrin_rpt"/>
</dbReference>
<dbReference type="InterPro" id="IPR003593">
    <property type="entry name" value="AAA+_ATPase"/>
</dbReference>
<dbReference type="SUPFAM" id="SSF48403">
    <property type="entry name" value="Ankyrin repeat"/>
    <property type="match status" value="1"/>
</dbReference>
<keyword evidence="1" id="KW-0040">ANK repeat</keyword>
<dbReference type="SMART" id="SM00248">
    <property type="entry name" value="ANK"/>
    <property type="match status" value="1"/>
</dbReference>
<dbReference type="InterPro" id="IPR036770">
    <property type="entry name" value="Ankyrin_rpt-contain_sf"/>
</dbReference>
<sequence length="1246" mass="137837">MRVLTYQHLDITGVEAQFEKVHAALSRGDFASADVKRLVGAPYHRAKLNDTHRLLLTFAEYAGETVCLLLEVIPFHRYEKSRFLRGARVKEDLIVVPPAEVTPEESLRYVHPTRAAFHLLDKPLSFDDAQDTLYRTPLPLVLLGAAGSGKTALALEKLRALSGHVLYVTLSPHLARQAEALYGQGAAPDGLRVTFLSLNELLETLQVPDGPELTLPAFEGWFARQQPRPDFTDAPALFEEIRGVITSAPAGPLSLDAYRALGVRQSLFPPGQRGEVYHLYERARAWMTSAGLHDPNVTAHARLGLVQPTYDALIVDEVQDMTPVQLALLLRTLKDPQAFMLCGDANQVVHPNFFSWAAVRDLFRQDDIGELPLGVLDSNFRNAKAITTVANRVLSLKNVRFGSVDRDSTFLVKAASDAPGQVGVTPLDPAALQTLNQAVRRNAQFAVIVLRDEDKDQARAHFDTPLIFSVQEVKGLEYDGVILFNVIGAQRRVYTDIAGDLRPEQLTGDLRYGRARDKTDKALEHRKFYLNGLYVALTRAVNQVVLVEDDPHHPLLTLLGLADAPETQVEARVSTQQEWAAEAQRLAAQGKTEQARDITREVLQHKPVPWTIFTPQEIERWTDRVLYEDDRNSHHVRMVFEFALWFTNPGVLTELADSDIDYAPAQRPAEELPARLKARQHLILNETREHRRKNTKWVHHSCDQYGVETPNRLGMTPLTLAALAGNLPLIQELLDRGAQPEARDAFGFTAVMHALNHASLSAEYAQNSLAGVFALLAPPYLDVQVGGRLHRLHRPDPAYHALLRMLARVQSLKFSADEDLLEDVHDEAELDAAGLDRAGNIEGFTSHLLAVTGLAPDAPADLTVSQSDLEGALSQDIEGHTGSRDLWIKMPSGTFMPNPDLALRTGDPAVRGGWEPLADALHLNDADLPDAYATEVLPVSIRAFPPLRLPGVPIPRRPRDPRIPVIVCYRVHGGHRQVLNSLLEAERGLTYDELLASREGGEVTGSIIRMVHRLQRVRLAVQDDSNRFHALMDDGRAVYLSGGLAPLSDDALRVLLAWQHWRLPEDLAQDTLDELRAAGLNHVVDELLAATPFPEHLRGDARPGPILTLEADPPGVRAGPDRREIVQTVTATLESSGATSVDGPAVVIEFGDAFFQFVMSEDPEWLCGEIAGPSTRDEDFVVSDAYLARLAASDWTPEDPDDEDMNHTQAWNLTEMTLEQAVEETVTLAFDLYGEDPAGVTIRVVS</sequence>
<protein>
    <recommendedName>
        <fullName evidence="2">AAA+ ATPase domain-containing protein</fullName>
    </recommendedName>
</protein>
<name>A0ABQ2JMM7_9DEIO</name>
<feature type="domain" description="AAA+ ATPase" evidence="2">
    <location>
        <begin position="136"/>
        <end position="472"/>
    </location>
</feature>
<comment type="caution">
    <text evidence="3">The sequence shown here is derived from an EMBL/GenBank/DDBJ whole genome shotgun (WGS) entry which is preliminary data.</text>
</comment>
<proteinExistence type="predicted"/>
<dbReference type="InterPro" id="IPR027417">
    <property type="entry name" value="P-loop_NTPase"/>
</dbReference>
<dbReference type="RefSeq" id="WP_189059880.1">
    <property type="nucleotide sequence ID" value="NZ_BMOR01000053.1"/>
</dbReference>
<dbReference type="PROSITE" id="PS50088">
    <property type="entry name" value="ANK_REPEAT"/>
    <property type="match status" value="1"/>
</dbReference>
<dbReference type="PANTHER" id="PTHR11070">
    <property type="entry name" value="UVRD / RECB / PCRA DNA HELICASE FAMILY MEMBER"/>
    <property type="match status" value="1"/>
</dbReference>